<keyword evidence="1" id="KW-0472">Membrane</keyword>
<protein>
    <submittedName>
        <fullName evidence="2">Uncharacterized protein</fullName>
    </submittedName>
</protein>
<reference evidence="2 3" key="1">
    <citation type="submission" date="2021-06" db="EMBL/GenBank/DDBJ databases">
        <authorList>
            <person name="Palmer J.M."/>
        </authorList>
    </citation>
    <scope>NUCLEOTIDE SEQUENCE [LARGE SCALE GENOMIC DNA]</scope>
    <source>
        <strain evidence="2 3">AS_MEX2019</strain>
        <tissue evidence="2">Muscle</tissue>
    </source>
</reference>
<organism evidence="2 3">
    <name type="scientific">Ameca splendens</name>
    <dbReference type="NCBI Taxonomy" id="208324"/>
    <lineage>
        <taxon>Eukaryota</taxon>
        <taxon>Metazoa</taxon>
        <taxon>Chordata</taxon>
        <taxon>Craniata</taxon>
        <taxon>Vertebrata</taxon>
        <taxon>Euteleostomi</taxon>
        <taxon>Actinopterygii</taxon>
        <taxon>Neopterygii</taxon>
        <taxon>Teleostei</taxon>
        <taxon>Neoteleostei</taxon>
        <taxon>Acanthomorphata</taxon>
        <taxon>Ovalentaria</taxon>
        <taxon>Atherinomorphae</taxon>
        <taxon>Cyprinodontiformes</taxon>
        <taxon>Goodeidae</taxon>
        <taxon>Ameca</taxon>
    </lineage>
</organism>
<keyword evidence="1" id="KW-0812">Transmembrane</keyword>
<dbReference type="EMBL" id="JAHRIP010085525">
    <property type="protein sequence ID" value="MEQ2314572.1"/>
    <property type="molecule type" value="Genomic_DNA"/>
</dbReference>
<sequence length="101" mass="11866">MAATVISEFLSTKIHFIALSLPPNLFFFFLFQLNLCEMYFNNMMVNQQVGLTEGFIPDTTELTQRQSVKKPVPFQQAYGNIRCWVTDLLHRLNIKLYIIRF</sequence>
<accession>A0ABV1A9B6</accession>
<keyword evidence="3" id="KW-1185">Reference proteome</keyword>
<gene>
    <name evidence="2" type="ORF">AMECASPLE_013513</name>
</gene>
<comment type="caution">
    <text evidence="2">The sequence shown here is derived from an EMBL/GenBank/DDBJ whole genome shotgun (WGS) entry which is preliminary data.</text>
</comment>
<dbReference type="Proteomes" id="UP001469553">
    <property type="component" value="Unassembled WGS sequence"/>
</dbReference>
<evidence type="ECO:0000256" key="1">
    <source>
        <dbReference type="SAM" id="Phobius"/>
    </source>
</evidence>
<evidence type="ECO:0000313" key="3">
    <source>
        <dbReference type="Proteomes" id="UP001469553"/>
    </source>
</evidence>
<keyword evidence="1" id="KW-1133">Transmembrane helix</keyword>
<feature type="transmembrane region" description="Helical" evidence="1">
    <location>
        <begin position="14"/>
        <end position="35"/>
    </location>
</feature>
<proteinExistence type="predicted"/>
<evidence type="ECO:0000313" key="2">
    <source>
        <dbReference type="EMBL" id="MEQ2314572.1"/>
    </source>
</evidence>
<name>A0ABV1A9B6_9TELE</name>